<accession>A0A4R4E5D5</accession>
<dbReference type="Proteomes" id="UP000295164">
    <property type="component" value="Unassembled WGS sequence"/>
</dbReference>
<dbReference type="EMBL" id="SKFH01000004">
    <property type="protein sequence ID" value="TCZ73950.1"/>
    <property type="molecule type" value="Genomic_DNA"/>
</dbReference>
<keyword evidence="3" id="KW-1185">Reference proteome</keyword>
<sequence>MYPSTTVTDLHREYQQWMNELHFHEQELCIFEKHLDRYAHDPARVQSEPFRQRFSRHRAAIRLLKLGLRGSEEQLADFARAMSGMGLDSVRMDNHTGLRGELEQLRVQYAGLKNEFRRAEAEWK</sequence>
<name>A0A4R4E5D5_9BACT</name>
<keyword evidence="1" id="KW-0175">Coiled coil</keyword>
<dbReference type="AlphaFoldDB" id="A0A4R4E5D5"/>
<reference evidence="2 3" key="1">
    <citation type="submission" date="2019-03" db="EMBL/GenBank/DDBJ databases">
        <authorList>
            <person name="Kim M.K.M."/>
        </authorList>
    </citation>
    <scope>NUCLEOTIDE SEQUENCE [LARGE SCALE GENOMIC DNA]</scope>
    <source>
        <strain evidence="2 3">17J68-15</strain>
    </source>
</reference>
<organism evidence="2 3">
    <name type="scientific">Flaviaesturariibacter aridisoli</name>
    <dbReference type="NCBI Taxonomy" id="2545761"/>
    <lineage>
        <taxon>Bacteria</taxon>
        <taxon>Pseudomonadati</taxon>
        <taxon>Bacteroidota</taxon>
        <taxon>Chitinophagia</taxon>
        <taxon>Chitinophagales</taxon>
        <taxon>Chitinophagaceae</taxon>
        <taxon>Flaviaestuariibacter</taxon>
    </lineage>
</organism>
<evidence type="ECO:0000256" key="1">
    <source>
        <dbReference type="SAM" id="Coils"/>
    </source>
</evidence>
<feature type="coiled-coil region" evidence="1">
    <location>
        <begin position="95"/>
        <end position="122"/>
    </location>
</feature>
<gene>
    <name evidence="2" type="ORF">E0486_04520</name>
</gene>
<evidence type="ECO:0008006" key="4">
    <source>
        <dbReference type="Google" id="ProtNLM"/>
    </source>
</evidence>
<protein>
    <recommendedName>
        <fullName evidence="4">DUF349 domain-containing protein</fullName>
    </recommendedName>
</protein>
<dbReference type="OrthoDB" id="680366at2"/>
<proteinExistence type="predicted"/>
<comment type="caution">
    <text evidence="2">The sequence shown here is derived from an EMBL/GenBank/DDBJ whole genome shotgun (WGS) entry which is preliminary data.</text>
</comment>
<evidence type="ECO:0000313" key="2">
    <source>
        <dbReference type="EMBL" id="TCZ73950.1"/>
    </source>
</evidence>
<evidence type="ECO:0000313" key="3">
    <source>
        <dbReference type="Proteomes" id="UP000295164"/>
    </source>
</evidence>
<dbReference type="RefSeq" id="WP_131850950.1">
    <property type="nucleotide sequence ID" value="NZ_SKFH01000004.1"/>
</dbReference>